<dbReference type="OMA" id="RNSITIC"/>
<feature type="transmembrane region" description="Helical" evidence="2">
    <location>
        <begin position="6"/>
        <end position="27"/>
    </location>
</feature>
<keyword evidence="2" id="KW-0472">Membrane</keyword>
<evidence type="ECO:0000256" key="2">
    <source>
        <dbReference type="SAM" id="Phobius"/>
    </source>
</evidence>
<dbReference type="InterPro" id="IPR036259">
    <property type="entry name" value="MFS_trans_sf"/>
</dbReference>
<dbReference type="EMBL" id="MNCJ02000325">
    <property type="protein sequence ID" value="KAF5785405.1"/>
    <property type="molecule type" value="Genomic_DNA"/>
</dbReference>
<evidence type="ECO:0000256" key="1">
    <source>
        <dbReference type="ARBA" id="ARBA00044504"/>
    </source>
</evidence>
<feature type="transmembrane region" description="Helical" evidence="2">
    <location>
        <begin position="177"/>
        <end position="194"/>
    </location>
</feature>
<evidence type="ECO:0000313" key="3">
    <source>
        <dbReference type="EMBL" id="KAF5785405.1"/>
    </source>
</evidence>
<evidence type="ECO:0000313" key="5">
    <source>
        <dbReference type="Proteomes" id="UP000215914"/>
    </source>
</evidence>
<sequence length="265" mass="30068">MVDIVALLISYSSAGFLFISTSVLLFLWKDYYFIYNHRLLFVIGLAFSRSLTEFTITSVLAWYFTYYGDKLVMSAILSTIQSSLSSLLVILMAHAADSYFGRLRTLTFSNASYVMGLILLLLFNPFDVKWLLVIALVLISTGTSGAYVLEDVLKDLVHDIEKPQDQDETKSRARAEIWSRIAYVFGAISSILWVATDAVGGFQPTWRNSITICVTTMGTTSIVFSRGKKYYRQGELKRRPAKIFFTVIGNRIKKLLKCNSWYLLI</sequence>
<evidence type="ECO:0000313" key="4">
    <source>
        <dbReference type="EMBL" id="OTG10433.1"/>
    </source>
</evidence>
<accession>A0A251TI50</accession>
<gene>
    <name evidence="4" type="ORF">HannXRQ_Chr10g0287491</name>
    <name evidence="3" type="ORF">HanXRQr2_Chr10g0428261</name>
</gene>
<dbReference type="Gramene" id="mRNA:HanXRQr2_Chr10g0428261">
    <property type="protein sequence ID" value="mRNA:HanXRQr2_Chr10g0428261"/>
    <property type="gene ID" value="HanXRQr2_Chr10g0428261"/>
</dbReference>
<reference evidence="4" key="2">
    <citation type="submission" date="2017-02" db="EMBL/GenBank/DDBJ databases">
        <title>Sunflower complete genome.</title>
        <authorList>
            <person name="Langlade N."/>
            <person name="Munos S."/>
        </authorList>
    </citation>
    <scope>NUCLEOTIDE SEQUENCE [LARGE SCALE GENOMIC DNA]</scope>
    <source>
        <tissue evidence="4">Leaves</tissue>
    </source>
</reference>
<feature type="transmembrane region" description="Helical" evidence="2">
    <location>
        <begin position="206"/>
        <end position="224"/>
    </location>
</feature>
<comment type="similarity">
    <text evidence="1">Belongs to the major facilitator superfamily. Phosphate:H(+) symporter (TC 2.A.1.9) family.</text>
</comment>
<dbReference type="AlphaFoldDB" id="A0A251TI50"/>
<reference evidence="3" key="3">
    <citation type="submission" date="2020-06" db="EMBL/GenBank/DDBJ databases">
        <title>Helianthus annuus Genome sequencing and assembly Release 2.</title>
        <authorList>
            <person name="Gouzy J."/>
            <person name="Langlade N."/>
            <person name="Munos S."/>
        </authorList>
    </citation>
    <scope>NUCLEOTIDE SEQUENCE</scope>
    <source>
        <tissue evidence="3">Leaves</tissue>
    </source>
</reference>
<name>A0A251TI50_HELAN</name>
<reference evidence="3 5" key="1">
    <citation type="journal article" date="2017" name="Nature">
        <title>The sunflower genome provides insights into oil metabolism, flowering and Asterid evolution.</title>
        <authorList>
            <person name="Badouin H."/>
            <person name="Gouzy J."/>
            <person name="Grassa C.J."/>
            <person name="Murat F."/>
            <person name="Staton S.E."/>
            <person name="Cottret L."/>
            <person name="Lelandais-Briere C."/>
            <person name="Owens G.L."/>
            <person name="Carrere S."/>
            <person name="Mayjonade B."/>
            <person name="Legrand L."/>
            <person name="Gill N."/>
            <person name="Kane N.C."/>
            <person name="Bowers J.E."/>
            <person name="Hubner S."/>
            <person name="Bellec A."/>
            <person name="Berard A."/>
            <person name="Berges H."/>
            <person name="Blanchet N."/>
            <person name="Boniface M.C."/>
            <person name="Brunel D."/>
            <person name="Catrice O."/>
            <person name="Chaidir N."/>
            <person name="Claudel C."/>
            <person name="Donnadieu C."/>
            <person name="Faraut T."/>
            <person name="Fievet G."/>
            <person name="Helmstetter N."/>
            <person name="King M."/>
            <person name="Knapp S.J."/>
            <person name="Lai Z."/>
            <person name="Le Paslier M.C."/>
            <person name="Lippi Y."/>
            <person name="Lorenzon L."/>
            <person name="Mandel J.R."/>
            <person name="Marage G."/>
            <person name="Marchand G."/>
            <person name="Marquand E."/>
            <person name="Bret-Mestries E."/>
            <person name="Morien E."/>
            <person name="Nambeesan S."/>
            <person name="Nguyen T."/>
            <person name="Pegot-Espagnet P."/>
            <person name="Pouilly N."/>
            <person name="Raftis F."/>
            <person name="Sallet E."/>
            <person name="Schiex T."/>
            <person name="Thomas J."/>
            <person name="Vandecasteele C."/>
            <person name="Vares D."/>
            <person name="Vear F."/>
            <person name="Vautrin S."/>
            <person name="Crespi M."/>
            <person name="Mangin B."/>
            <person name="Burke J.M."/>
            <person name="Salse J."/>
            <person name="Munos S."/>
            <person name="Vincourt P."/>
            <person name="Rieseberg L.H."/>
            <person name="Langlade N.B."/>
        </authorList>
    </citation>
    <scope>NUCLEOTIDE SEQUENCE [LARGE SCALE GENOMIC DNA]</scope>
    <source>
        <strain evidence="5">cv. SF193</strain>
        <tissue evidence="3">Leaves</tissue>
    </source>
</reference>
<protein>
    <submittedName>
        <fullName evidence="3">Proton-dependent oligopeptide transporter family, MFS transporter superfamily</fullName>
    </submittedName>
    <submittedName>
        <fullName evidence="4">Putative proton-dependent oligopeptide transporter family</fullName>
    </submittedName>
</protein>
<keyword evidence="2" id="KW-1133">Transmembrane helix</keyword>
<dbReference type="SUPFAM" id="SSF103473">
    <property type="entry name" value="MFS general substrate transporter"/>
    <property type="match status" value="1"/>
</dbReference>
<feature type="transmembrane region" description="Helical" evidence="2">
    <location>
        <begin position="71"/>
        <end position="93"/>
    </location>
</feature>
<dbReference type="InParanoid" id="A0A251TI50"/>
<feature type="transmembrane region" description="Helical" evidence="2">
    <location>
        <begin position="130"/>
        <end position="149"/>
    </location>
</feature>
<dbReference type="EMBL" id="CM007899">
    <property type="protein sequence ID" value="OTG10433.1"/>
    <property type="molecule type" value="Genomic_DNA"/>
</dbReference>
<feature type="transmembrane region" description="Helical" evidence="2">
    <location>
        <begin position="105"/>
        <end position="124"/>
    </location>
</feature>
<keyword evidence="2" id="KW-0812">Transmembrane</keyword>
<dbReference type="Gene3D" id="1.20.1250.20">
    <property type="entry name" value="MFS general substrate transporter like domains"/>
    <property type="match status" value="1"/>
</dbReference>
<organism evidence="4 5">
    <name type="scientific">Helianthus annuus</name>
    <name type="common">Common sunflower</name>
    <dbReference type="NCBI Taxonomy" id="4232"/>
    <lineage>
        <taxon>Eukaryota</taxon>
        <taxon>Viridiplantae</taxon>
        <taxon>Streptophyta</taxon>
        <taxon>Embryophyta</taxon>
        <taxon>Tracheophyta</taxon>
        <taxon>Spermatophyta</taxon>
        <taxon>Magnoliopsida</taxon>
        <taxon>eudicotyledons</taxon>
        <taxon>Gunneridae</taxon>
        <taxon>Pentapetalae</taxon>
        <taxon>asterids</taxon>
        <taxon>campanulids</taxon>
        <taxon>Asterales</taxon>
        <taxon>Asteraceae</taxon>
        <taxon>Asteroideae</taxon>
        <taxon>Heliantheae alliance</taxon>
        <taxon>Heliantheae</taxon>
        <taxon>Helianthus</taxon>
    </lineage>
</organism>
<dbReference type="Proteomes" id="UP000215914">
    <property type="component" value="Chromosome 10"/>
</dbReference>
<proteinExistence type="inferred from homology"/>
<feature type="transmembrane region" description="Helical" evidence="2">
    <location>
        <begin position="39"/>
        <end position="65"/>
    </location>
</feature>
<keyword evidence="5" id="KW-1185">Reference proteome</keyword>